<gene>
    <name evidence="1" type="ORF">JOC47_003069</name>
</gene>
<proteinExistence type="predicted"/>
<dbReference type="Proteomes" id="UP000774000">
    <property type="component" value="Unassembled WGS sequence"/>
</dbReference>
<protein>
    <submittedName>
        <fullName evidence="1">Uncharacterized protein</fullName>
    </submittedName>
</protein>
<reference evidence="1" key="1">
    <citation type="submission" date="2021-01" db="EMBL/GenBank/DDBJ databases">
        <title>Genomic Encyclopedia of Type Strains, Phase IV (KMG-IV): sequencing the most valuable type-strain genomes for metagenomic binning, comparative biology and taxonomic classification.</title>
        <authorList>
            <person name="Goeker M."/>
        </authorList>
    </citation>
    <scope>NUCLEOTIDE SEQUENCE</scope>
    <source>
        <strain evidence="1">DSM 23230</strain>
    </source>
</reference>
<accession>A0A938XWP8</accession>
<name>A0A938XWP8_9FIRM</name>
<dbReference type="RefSeq" id="WP_204703246.1">
    <property type="nucleotide sequence ID" value="NZ_JAFBDQ010000034.1"/>
</dbReference>
<comment type="caution">
    <text evidence="1">The sequence shown here is derived from an EMBL/GenBank/DDBJ whole genome shotgun (WGS) entry which is preliminary data.</text>
</comment>
<organism evidence="1 2">
    <name type="scientific">Halanaerobacter jeridensis</name>
    <dbReference type="NCBI Taxonomy" id="706427"/>
    <lineage>
        <taxon>Bacteria</taxon>
        <taxon>Bacillati</taxon>
        <taxon>Bacillota</taxon>
        <taxon>Clostridia</taxon>
        <taxon>Halanaerobiales</taxon>
        <taxon>Halobacteroidaceae</taxon>
        <taxon>Halanaerobacter</taxon>
    </lineage>
</organism>
<dbReference type="AlphaFoldDB" id="A0A938XWP8"/>
<evidence type="ECO:0000313" key="1">
    <source>
        <dbReference type="EMBL" id="MBM7558199.1"/>
    </source>
</evidence>
<dbReference type="EMBL" id="JAFBDQ010000034">
    <property type="protein sequence ID" value="MBM7558199.1"/>
    <property type="molecule type" value="Genomic_DNA"/>
</dbReference>
<evidence type="ECO:0000313" key="2">
    <source>
        <dbReference type="Proteomes" id="UP000774000"/>
    </source>
</evidence>
<keyword evidence="2" id="KW-1185">Reference proteome</keyword>
<sequence>MNDFENSEEKIRKEINNKIDRVAQRIYDYGWPISPNIDQLELMFLGGKDESTYKFFDEDGNELEISEGIDQHICNIFRKNNYQLLKTIVDDWELKIFKRRKHIWNQCIKAHIDENYILSTYTLAIQIEGLLEEFNMIYSYSEGGQLSILVDDFVSWFPNKINTNLDGISEVIFNSFIENIKFLSKSTYNIDKKSIFYQQLNRNYIAHSKLTDTNEVLSLKCFLLLDLIHFSFDIIQ</sequence>